<accession>A0A0C2IZT0</accession>
<evidence type="ECO:0000313" key="2">
    <source>
        <dbReference type="Proteomes" id="UP000031668"/>
    </source>
</evidence>
<keyword evidence="2" id="KW-1185">Reference proteome</keyword>
<dbReference type="EMBL" id="JWZT01001879">
    <property type="protein sequence ID" value="KII71019.1"/>
    <property type="molecule type" value="Genomic_DNA"/>
</dbReference>
<protein>
    <submittedName>
        <fullName evidence="1">Uncharacterized protein</fullName>
    </submittedName>
</protein>
<sequence>MKPLVERTHYAKREAKIEYGNTAEYKSFFESSPLTFEKQPETNGRPKRCCVKPVDYGIFFDEDQVHKGKGEALAVNIIETQMLRLGIELVFEVGSNTRNMIQSEMD</sequence>
<comment type="caution">
    <text evidence="1">The sequence shown here is derived from an EMBL/GenBank/DDBJ whole genome shotgun (WGS) entry which is preliminary data.</text>
</comment>
<evidence type="ECO:0000313" key="1">
    <source>
        <dbReference type="EMBL" id="KII71019.1"/>
    </source>
</evidence>
<gene>
    <name evidence="1" type="ORF">RF11_12599</name>
</gene>
<dbReference type="AlphaFoldDB" id="A0A0C2IZT0"/>
<dbReference type="Proteomes" id="UP000031668">
    <property type="component" value="Unassembled WGS sequence"/>
</dbReference>
<proteinExistence type="predicted"/>
<name>A0A0C2IZT0_THEKT</name>
<reference evidence="1 2" key="1">
    <citation type="journal article" date="2014" name="Genome Biol. Evol.">
        <title>The genome of the myxosporean Thelohanellus kitauei shows adaptations to nutrient acquisition within its fish host.</title>
        <authorList>
            <person name="Yang Y."/>
            <person name="Xiong J."/>
            <person name="Zhou Z."/>
            <person name="Huo F."/>
            <person name="Miao W."/>
            <person name="Ran C."/>
            <person name="Liu Y."/>
            <person name="Zhang J."/>
            <person name="Feng J."/>
            <person name="Wang M."/>
            <person name="Wang M."/>
            <person name="Wang L."/>
            <person name="Yao B."/>
        </authorList>
    </citation>
    <scope>NUCLEOTIDE SEQUENCE [LARGE SCALE GENOMIC DNA]</scope>
    <source>
        <strain evidence="1">Wuqing</strain>
    </source>
</reference>
<organism evidence="1 2">
    <name type="scientific">Thelohanellus kitauei</name>
    <name type="common">Myxosporean</name>
    <dbReference type="NCBI Taxonomy" id="669202"/>
    <lineage>
        <taxon>Eukaryota</taxon>
        <taxon>Metazoa</taxon>
        <taxon>Cnidaria</taxon>
        <taxon>Myxozoa</taxon>
        <taxon>Myxosporea</taxon>
        <taxon>Bivalvulida</taxon>
        <taxon>Platysporina</taxon>
        <taxon>Myxobolidae</taxon>
        <taxon>Thelohanellus</taxon>
    </lineage>
</organism>